<dbReference type="GO" id="GO:0016491">
    <property type="term" value="F:oxidoreductase activity"/>
    <property type="evidence" value="ECO:0007669"/>
    <property type="project" value="UniProtKB-KW"/>
</dbReference>
<evidence type="ECO:0000313" key="3">
    <source>
        <dbReference type="EMBL" id="GAA0681610.1"/>
    </source>
</evidence>
<accession>A0AAV3TEG9</accession>
<sequence>MGASPASAETSVSTDVAIVGAGIAGTALAYLLARSGVDVVLAERHTDLSREFRGFGFQPLALQYFDRMDLLEKVYALDPVRIRRPHVHAFGKRYAIADLSTYSDIYDHVVFMEQPPLLRLLIDEAEHYATFEYRDGTPVTGLLTERDRIVGVRATDRATTRGLDVRADVVVAADGRYSTVRDELGLGANRFESDVELVWVKLPDSTAAEPVDVYINEHGVLANFGLPGGEVQLGLPIEAGTYPDIRAQGPDAFAARLAAIAPGYRETIETHFTGFEQCSLLRIAPGITENWTRDGLVLIGDAAHVASPFGGQGNLMALKDAVALHPILADALAERDEGTPLSEGALRGFERTRRPQVEATVRLQRRMGGGIGWIARNSDALPPTAFRLLFRALFTLGEPIMRDTVRHMLFGDDPPSVARSYFAAAPESCE</sequence>
<feature type="domain" description="FAD-binding" evidence="2">
    <location>
        <begin position="14"/>
        <end position="361"/>
    </location>
</feature>
<evidence type="ECO:0000313" key="4">
    <source>
        <dbReference type="Proteomes" id="UP001500420"/>
    </source>
</evidence>
<dbReference type="PANTHER" id="PTHR43476:SF5">
    <property type="entry name" value="FAD-DEPENDENT MONOOXYGENASE"/>
    <property type="match status" value="1"/>
</dbReference>
<evidence type="ECO:0000256" key="1">
    <source>
        <dbReference type="ARBA" id="ARBA00023002"/>
    </source>
</evidence>
<dbReference type="Pfam" id="PF01494">
    <property type="entry name" value="FAD_binding_3"/>
    <property type="match status" value="1"/>
</dbReference>
<dbReference type="PANTHER" id="PTHR43476">
    <property type="entry name" value="3-(3-HYDROXY-PHENYL)PROPIONATE/3-HYDROXYCINNAMIC ACID HYDROXYLASE"/>
    <property type="match status" value="1"/>
</dbReference>
<dbReference type="GO" id="GO:0071949">
    <property type="term" value="F:FAD binding"/>
    <property type="evidence" value="ECO:0007669"/>
    <property type="project" value="InterPro"/>
</dbReference>
<dbReference type="Proteomes" id="UP001500420">
    <property type="component" value="Unassembled WGS sequence"/>
</dbReference>
<dbReference type="PRINTS" id="PR00420">
    <property type="entry name" value="RNGMNOXGNASE"/>
</dbReference>
<dbReference type="Gene3D" id="3.50.50.60">
    <property type="entry name" value="FAD/NAD(P)-binding domain"/>
    <property type="match status" value="2"/>
</dbReference>
<protein>
    <submittedName>
        <fullName evidence="3">FAD-dependent oxidoreductase</fullName>
    </submittedName>
</protein>
<keyword evidence="4" id="KW-1185">Reference proteome</keyword>
<comment type="caution">
    <text evidence="3">The sequence shown here is derived from an EMBL/GenBank/DDBJ whole genome shotgun (WGS) entry which is preliminary data.</text>
</comment>
<keyword evidence="1" id="KW-0560">Oxidoreductase</keyword>
<proteinExistence type="predicted"/>
<dbReference type="EMBL" id="BAAADV010000008">
    <property type="protein sequence ID" value="GAA0681610.1"/>
    <property type="molecule type" value="Genomic_DNA"/>
</dbReference>
<dbReference type="AlphaFoldDB" id="A0AAV3TEG9"/>
<organism evidence="3 4">
    <name type="scientific">Natronoarchaeum mannanilyticum</name>
    <dbReference type="NCBI Taxonomy" id="926360"/>
    <lineage>
        <taxon>Archaea</taxon>
        <taxon>Methanobacteriati</taxon>
        <taxon>Methanobacteriota</taxon>
        <taxon>Stenosarchaea group</taxon>
        <taxon>Halobacteria</taxon>
        <taxon>Halobacteriales</taxon>
        <taxon>Natronoarchaeaceae</taxon>
    </lineage>
</organism>
<dbReference type="InterPro" id="IPR002938">
    <property type="entry name" value="FAD-bd"/>
</dbReference>
<gene>
    <name evidence="3" type="ORF">GCM10009020_33330</name>
</gene>
<name>A0AAV3TEG9_9EURY</name>
<dbReference type="RefSeq" id="WP_343775460.1">
    <property type="nucleotide sequence ID" value="NZ_BAAADV010000008.1"/>
</dbReference>
<evidence type="ECO:0000259" key="2">
    <source>
        <dbReference type="Pfam" id="PF01494"/>
    </source>
</evidence>
<dbReference type="SUPFAM" id="SSF51905">
    <property type="entry name" value="FAD/NAD(P)-binding domain"/>
    <property type="match status" value="1"/>
</dbReference>
<reference evidence="3 4" key="1">
    <citation type="journal article" date="2019" name="Int. J. Syst. Evol. Microbiol.">
        <title>The Global Catalogue of Microorganisms (GCM) 10K type strain sequencing project: providing services to taxonomists for standard genome sequencing and annotation.</title>
        <authorList>
            <consortium name="The Broad Institute Genomics Platform"/>
            <consortium name="The Broad Institute Genome Sequencing Center for Infectious Disease"/>
            <person name="Wu L."/>
            <person name="Ma J."/>
        </authorList>
    </citation>
    <scope>NUCLEOTIDE SEQUENCE [LARGE SCALE GENOMIC DNA]</scope>
    <source>
        <strain evidence="3 4">JCM 16328</strain>
    </source>
</reference>
<dbReference type="InterPro" id="IPR050631">
    <property type="entry name" value="PheA/TfdB_FAD_monoxygenase"/>
</dbReference>
<dbReference type="InterPro" id="IPR036188">
    <property type="entry name" value="FAD/NAD-bd_sf"/>
</dbReference>